<dbReference type="EMBL" id="BPLR01014457">
    <property type="protein sequence ID" value="GIY68864.1"/>
    <property type="molecule type" value="Genomic_DNA"/>
</dbReference>
<dbReference type="AlphaFoldDB" id="A0AAV4VG67"/>
<sequence>MGANQREGYNNEKERKEKSLFLWAFAREMKIRLNPHTAASFLRLLPPGPLITTQTADHTIPSDFPSR</sequence>
<evidence type="ECO:0000313" key="1">
    <source>
        <dbReference type="EMBL" id="GIY68864.1"/>
    </source>
</evidence>
<accession>A0AAV4VG67</accession>
<proteinExistence type="predicted"/>
<gene>
    <name evidence="1" type="ORF">CEXT_235151</name>
</gene>
<evidence type="ECO:0000313" key="2">
    <source>
        <dbReference type="Proteomes" id="UP001054945"/>
    </source>
</evidence>
<protein>
    <submittedName>
        <fullName evidence="1">Uncharacterized protein</fullName>
    </submittedName>
</protein>
<dbReference type="Proteomes" id="UP001054945">
    <property type="component" value="Unassembled WGS sequence"/>
</dbReference>
<organism evidence="1 2">
    <name type="scientific">Caerostris extrusa</name>
    <name type="common">Bark spider</name>
    <name type="synonym">Caerostris bankana</name>
    <dbReference type="NCBI Taxonomy" id="172846"/>
    <lineage>
        <taxon>Eukaryota</taxon>
        <taxon>Metazoa</taxon>
        <taxon>Ecdysozoa</taxon>
        <taxon>Arthropoda</taxon>
        <taxon>Chelicerata</taxon>
        <taxon>Arachnida</taxon>
        <taxon>Araneae</taxon>
        <taxon>Araneomorphae</taxon>
        <taxon>Entelegynae</taxon>
        <taxon>Araneoidea</taxon>
        <taxon>Araneidae</taxon>
        <taxon>Caerostris</taxon>
    </lineage>
</organism>
<name>A0AAV4VG67_CAEEX</name>
<comment type="caution">
    <text evidence="1">The sequence shown here is derived from an EMBL/GenBank/DDBJ whole genome shotgun (WGS) entry which is preliminary data.</text>
</comment>
<reference evidence="1 2" key="1">
    <citation type="submission" date="2021-06" db="EMBL/GenBank/DDBJ databases">
        <title>Caerostris extrusa draft genome.</title>
        <authorList>
            <person name="Kono N."/>
            <person name="Arakawa K."/>
        </authorList>
    </citation>
    <scope>NUCLEOTIDE SEQUENCE [LARGE SCALE GENOMIC DNA]</scope>
</reference>
<keyword evidence="2" id="KW-1185">Reference proteome</keyword>